<evidence type="ECO:0000313" key="2">
    <source>
        <dbReference type="Proteomes" id="UP000247810"/>
    </source>
</evidence>
<proteinExistence type="predicted"/>
<sequence>MPSFRDFFHRLSSYRIMLSESSTALQGFGPNATTAVTIPRKNWKVAGREESFTRFLGKQGMLLRALMEMVHRNLEGVSAQSPGFCFRVSDFRHKYVMGRKEYMLRALRLWLWLVGVCRGFRSSGYVMISLLIVTVLTNPVEWFEGQTWNESLADILSIMIGQLVQNISVGFQDQEVYVVGLHGPYVHVALDRQGSLRGMFSA</sequence>
<organism evidence="1 2">
    <name type="scientific">Aspergillus ellipticus CBS 707.79</name>
    <dbReference type="NCBI Taxonomy" id="1448320"/>
    <lineage>
        <taxon>Eukaryota</taxon>
        <taxon>Fungi</taxon>
        <taxon>Dikarya</taxon>
        <taxon>Ascomycota</taxon>
        <taxon>Pezizomycotina</taxon>
        <taxon>Eurotiomycetes</taxon>
        <taxon>Eurotiomycetidae</taxon>
        <taxon>Eurotiales</taxon>
        <taxon>Aspergillaceae</taxon>
        <taxon>Aspergillus</taxon>
        <taxon>Aspergillus subgen. Circumdati</taxon>
    </lineage>
</organism>
<dbReference type="Proteomes" id="UP000247810">
    <property type="component" value="Unassembled WGS sequence"/>
</dbReference>
<name>A0A319DE41_9EURO</name>
<keyword evidence="2" id="KW-1185">Reference proteome</keyword>
<dbReference type="EMBL" id="KZ825849">
    <property type="protein sequence ID" value="PYH95659.1"/>
    <property type="molecule type" value="Genomic_DNA"/>
</dbReference>
<gene>
    <name evidence="1" type="ORF">BO71DRAFT_428764</name>
</gene>
<accession>A0A319DE41</accession>
<dbReference type="VEuPathDB" id="FungiDB:BO71DRAFT_428764"/>
<dbReference type="AlphaFoldDB" id="A0A319DE41"/>
<protein>
    <submittedName>
        <fullName evidence="1">Uncharacterized protein</fullName>
    </submittedName>
</protein>
<reference evidence="1 2" key="1">
    <citation type="submission" date="2018-02" db="EMBL/GenBank/DDBJ databases">
        <title>The genomes of Aspergillus section Nigri reveals drivers in fungal speciation.</title>
        <authorList>
            <consortium name="DOE Joint Genome Institute"/>
            <person name="Vesth T.C."/>
            <person name="Nybo J."/>
            <person name="Theobald S."/>
            <person name="Brandl J."/>
            <person name="Frisvad J.C."/>
            <person name="Nielsen K.F."/>
            <person name="Lyhne E.K."/>
            <person name="Kogle M.E."/>
            <person name="Kuo A."/>
            <person name="Riley R."/>
            <person name="Clum A."/>
            <person name="Nolan M."/>
            <person name="Lipzen A."/>
            <person name="Salamov A."/>
            <person name="Henrissat B."/>
            <person name="Wiebenga A."/>
            <person name="De vries R.P."/>
            <person name="Grigoriev I.V."/>
            <person name="Mortensen U.H."/>
            <person name="Andersen M.R."/>
            <person name="Baker S.E."/>
        </authorList>
    </citation>
    <scope>NUCLEOTIDE SEQUENCE [LARGE SCALE GENOMIC DNA]</scope>
    <source>
        <strain evidence="1 2">CBS 707.79</strain>
    </source>
</reference>
<evidence type="ECO:0000313" key="1">
    <source>
        <dbReference type="EMBL" id="PYH95659.1"/>
    </source>
</evidence>